<keyword evidence="6" id="KW-1133">Transmembrane helix</keyword>
<dbReference type="InterPro" id="IPR001841">
    <property type="entry name" value="Znf_RING"/>
</dbReference>
<organism evidence="8 9">
    <name type="scientific">Tetradesmus obliquus</name>
    <name type="common">Green alga</name>
    <name type="synonym">Acutodesmus obliquus</name>
    <dbReference type="NCBI Taxonomy" id="3088"/>
    <lineage>
        <taxon>Eukaryota</taxon>
        <taxon>Viridiplantae</taxon>
        <taxon>Chlorophyta</taxon>
        <taxon>core chlorophytes</taxon>
        <taxon>Chlorophyceae</taxon>
        <taxon>CS clade</taxon>
        <taxon>Sphaeropleales</taxon>
        <taxon>Scenedesmaceae</taxon>
        <taxon>Tetradesmus</taxon>
    </lineage>
</organism>
<feature type="transmembrane region" description="Helical" evidence="6">
    <location>
        <begin position="12"/>
        <end position="36"/>
    </location>
</feature>
<dbReference type="PANTHER" id="PTHR45931">
    <property type="entry name" value="SI:CH211-59O9.10"/>
    <property type="match status" value="1"/>
</dbReference>
<evidence type="ECO:0000256" key="6">
    <source>
        <dbReference type="SAM" id="Phobius"/>
    </source>
</evidence>
<keyword evidence="1" id="KW-0479">Metal-binding</keyword>
<dbReference type="SMART" id="SM00184">
    <property type="entry name" value="RING"/>
    <property type="match status" value="1"/>
</dbReference>
<name>A0A383VH66_TETOB</name>
<dbReference type="GO" id="GO:0006511">
    <property type="term" value="P:ubiquitin-dependent protein catabolic process"/>
    <property type="evidence" value="ECO:0007669"/>
    <property type="project" value="TreeGrafter"/>
</dbReference>
<feature type="region of interest" description="Disordered" evidence="5">
    <location>
        <begin position="206"/>
        <end position="241"/>
    </location>
</feature>
<dbReference type="Gene3D" id="3.30.40.10">
    <property type="entry name" value="Zinc/RING finger domain, C3HC4 (zinc finger)"/>
    <property type="match status" value="1"/>
</dbReference>
<evidence type="ECO:0000256" key="5">
    <source>
        <dbReference type="SAM" id="MobiDB-lite"/>
    </source>
</evidence>
<evidence type="ECO:0000313" key="8">
    <source>
        <dbReference type="EMBL" id="SZX64551.1"/>
    </source>
</evidence>
<dbReference type="CDD" id="cd16454">
    <property type="entry name" value="RING-H2_PA-TM-RING"/>
    <property type="match status" value="1"/>
</dbReference>
<dbReference type="PANTHER" id="PTHR45931:SF3">
    <property type="entry name" value="RING ZINC FINGER-CONTAINING PROTEIN"/>
    <property type="match status" value="1"/>
</dbReference>
<keyword evidence="3" id="KW-0862">Zinc</keyword>
<dbReference type="GO" id="GO:0061630">
    <property type="term" value="F:ubiquitin protein ligase activity"/>
    <property type="evidence" value="ECO:0007669"/>
    <property type="project" value="TreeGrafter"/>
</dbReference>
<dbReference type="SUPFAM" id="SSF57850">
    <property type="entry name" value="RING/U-box"/>
    <property type="match status" value="1"/>
</dbReference>
<dbReference type="PROSITE" id="PS50089">
    <property type="entry name" value="ZF_RING_2"/>
    <property type="match status" value="1"/>
</dbReference>
<feature type="region of interest" description="Disordered" evidence="5">
    <location>
        <begin position="162"/>
        <end position="190"/>
    </location>
</feature>
<keyword evidence="6" id="KW-0472">Membrane</keyword>
<sequence>MSSPASNNSSVMWAPVVAFTCILAMMGILLSLPFLLTRARRVPALNRALDKLACLMGAPWPPYDERAPQHIRKPLSRTALNNLAISHYKAPAGAATAATDCEAQSEEADACPICFCEYAEGQALITLPCKHFFHRECISRWLKRDATCPMCKLDLQDTAVQHSSSSTTSGATSTGTRSSSSNGTGQAAQPASAVVAGVPVTTGSPAAAGVQADGSSQAAAEQCSAAQAPQPEGQDAGSSSPAALQAVVVTVQ</sequence>
<dbReference type="InterPro" id="IPR051834">
    <property type="entry name" value="RING_finger_E3_ligase"/>
</dbReference>
<dbReference type="STRING" id="3088.A0A383VH66"/>
<feature type="compositionally biased region" description="Low complexity" evidence="5">
    <location>
        <begin position="215"/>
        <end position="232"/>
    </location>
</feature>
<keyword evidence="2 4" id="KW-0863">Zinc-finger</keyword>
<keyword evidence="6" id="KW-0812">Transmembrane</keyword>
<keyword evidence="9" id="KW-1185">Reference proteome</keyword>
<dbReference type="GO" id="GO:0005634">
    <property type="term" value="C:nucleus"/>
    <property type="evidence" value="ECO:0007669"/>
    <property type="project" value="TreeGrafter"/>
</dbReference>
<evidence type="ECO:0000259" key="7">
    <source>
        <dbReference type="PROSITE" id="PS50089"/>
    </source>
</evidence>
<dbReference type="EMBL" id="FNXT01000417">
    <property type="protein sequence ID" value="SZX64551.1"/>
    <property type="molecule type" value="Genomic_DNA"/>
</dbReference>
<proteinExistence type="predicted"/>
<protein>
    <recommendedName>
        <fullName evidence="7">RING-type domain-containing protein</fullName>
    </recommendedName>
</protein>
<evidence type="ECO:0000256" key="1">
    <source>
        <dbReference type="ARBA" id="ARBA00022723"/>
    </source>
</evidence>
<accession>A0A383VH66</accession>
<feature type="domain" description="RING-type" evidence="7">
    <location>
        <begin position="111"/>
        <end position="152"/>
    </location>
</feature>
<dbReference type="InterPro" id="IPR011016">
    <property type="entry name" value="Znf_RING-CH"/>
</dbReference>
<gene>
    <name evidence="8" type="ORF">BQ4739_LOCUS5058</name>
</gene>
<evidence type="ECO:0000256" key="3">
    <source>
        <dbReference type="ARBA" id="ARBA00022833"/>
    </source>
</evidence>
<dbReference type="AlphaFoldDB" id="A0A383VH66"/>
<dbReference type="InterPro" id="IPR013083">
    <property type="entry name" value="Znf_RING/FYVE/PHD"/>
</dbReference>
<dbReference type="SMART" id="SM00744">
    <property type="entry name" value="RINGv"/>
    <property type="match status" value="1"/>
</dbReference>
<dbReference type="GO" id="GO:0008270">
    <property type="term" value="F:zinc ion binding"/>
    <property type="evidence" value="ECO:0007669"/>
    <property type="project" value="UniProtKB-KW"/>
</dbReference>
<evidence type="ECO:0000256" key="2">
    <source>
        <dbReference type="ARBA" id="ARBA00022771"/>
    </source>
</evidence>
<feature type="compositionally biased region" description="Low complexity" evidence="5">
    <location>
        <begin position="163"/>
        <end position="185"/>
    </location>
</feature>
<evidence type="ECO:0000313" key="9">
    <source>
        <dbReference type="Proteomes" id="UP000256970"/>
    </source>
</evidence>
<dbReference type="Proteomes" id="UP000256970">
    <property type="component" value="Unassembled WGS sequence"/>
</dbReference>
<reference evidence="8 9" key="1">
    <citation type="submission" date="2016-10" db="EMBL/GenBank/DDBJ databases">
        <authorList>
            <person name="Cai Z."/>
        </authorList>
    </citation>
    <scope>NUCLEOTIDE SEQUENCE [LARGE SCALE GENOMIC DNA]</scope>
</reference>
<dbReference type="Pfam" id="PF13639">
    <property type="entry name" value="zf-RING_2"/>
    <property type="match status" value="1"/>
</dbReference>
<evidence type="ECO:0000256" key="4">
    <source>
        <dbReference type="PROSITE-ProRule" id="PRU00175"/>
    </source>
</evidence>